<evidence type="ECO:0000256" key="4">
    <source>
        <dbReference type="ARBA" id="ARBA00022692"/>
    </source>
</evidence>
<gene>
    <name evidence="11" type="ORF">BJX68DRAFT_276146</name>
</gene>
<dbReference type="PANTHER" id="PTHR11629">
    <property type="entry name" value="VACUOLAR PROTON ATPASES"/>
    <property type="match status" value="1"/>
</dbReference>
<evidence type="ECO:0000256" key="10">
    <source>
        <dbReference type="SAM" id="Coils"/>
    </source>
</evidence>
<keyword evidence="12" id="KW-1185">Reference proteome</keyword>
<keyword evidence="3 9" id="KW-0813">Transport</keyword>
<dbReference type="PIRSF" id="PIRSF001293">
    <property type="entry name" value="ATP6V0A1"/>
    <property type="match status" value="1"/>
</dbReference>
<evidence type="ECO:0000256" key="1">
    <source>
        <dbReference type="ARBA" id="ARBA00004141"/>
    </source>
</evidence>
<evidence type="ECO:0000313" key="11">
    <source>
        <dbReference type="EMBL" id="KAL2848958.1"/>
    </source>
</evidence>
<feature type="transmembrane region" description="Helical" evidence="9">
    <location>
        <begin position="789"/>
        <end position="812"/>
    </location>
</feature>
<evidence type="ECO:0000256" key="9">
    <source>
        <dbReference type="RuleBase" id="RU361189"/>
    </source>
</evidence>
<keyword evidence="5 9" id="KW-0375">Hydrogen ion transport</keyword>
<feature type="transmembrane region" description="Helical" evidence="9">
    <location>
        <begin position="640"/>
        <end position="660"/>
    </location>
</feature>
<keyword evidence="4 9" id="KW-0812">Transmembrane</keyword>
<evidence type="ECO:0000256" key="7">
    <source>
        <dbReference type="ARBA" id="ARBA00023065"/>
    </source>
</evidence>
<feature type="coiled-coil region" evidence="10">
    <location>
        <begin position="93"/>
        <end position="127"/>
    </location>
</feature>
<feature type="transmembrane region" description="Helical" evidence="9">
    <location>
        <begin position="586"/>
        <end position="605"/>
    </location>
</feature>
<keyword evidence="10" id="KW-0175">Coiled coil</keyword>
<accession>A0ABR4K9J1</accession>
<comment type="function">
    <text evidence="9">Essential component of the vacuolar proton pump (V-ATPase), a multimeric enzyme that catalyzes the translocation of protons across the membranes. Required for assembly and activity of the V-ATPase.</text>
</comment>
<evidence type="ECO:0000313" key="12">
    <source>
        <dbReference type="Proteomes" id="UP001610444"/>
    </source>
</evidence>
<feature type="transmembrane region" description="Helical" evidence="9">
    <location>
        <begin position="416"/>
        <end position="449"/>
    </location>
</feature>
<dbReference type="Pfam" id="PF01496">
    <property type="entry name" value="V_ATPase_I"/>
    <property type="match status" value="1"/>
</dbReference>
<evidence type="ECO:0000256" key="2">
    <source>
        <dbReference type="ARBA" id="ARBA00009904"/>
    </source>
</evidence>
<evidence type="ECO:0000256" key="8">
    <source>
        <dbReference type="ARBA" id="ARBA00023136"/>
    </source>
</evidence>
<organism evidence="11 12">
    <name type="scientific">Aspergillus pseudodeflectus</name>
    <dbReference type="NCBI Taxonomy" id="176178"/>
    <lineage>
        <taxon>Eukaryota</taxon>
        <taxon>Fungi</taxon>
        <taxon>Dikarya</taxon>
        <taxon>Ascomycota</taxon>
        <taxon>Pezizomycotina</taxon>
        <taxon>Eurotiomycetes</taxon>
        <taxon>Eurotiomycetidae</taxon>
        <taxon>Eurotiales</taxon>
        <taxon>Aspergillaceae</taxon>
        <taxon>Aspergillus</taxon>
        <taxon>Aspergillus subgen. Nidulantes</taxon>
    </lineage>
</organism>
<reference evidence="11 12" key="1">
    <citation type="submission" date="2024-07" db="EMBL/GenBank/DDBJ databases">
        <title>Section-level genome sequencing and comparative genomics of Aspergillus sections Usti and Cavernicolus.</title>
        <authorList>
            <consortium name="Lawrence Berkeley National Laboratory"/>
            <person name="Nybo J.L."/>
            <person name="Vesth T.C."/>
            <person name="Theobald S."/>
            <person name="Frisvad J.C."/>
            <person name="Larsen T.O."/>
            <person name="Kjaerboelling I."/>
            <person name="Rothschild-Mancinelli K."/>
            <person name="Lyhne E.K."/>
            <person name="Kogle M.E."/>
            <person name="Barry K."/>
            <person name="Clum A."/>
            <person name="Na H."/>
            <person name="Ledsgaard L."/>
            <person name="Lin J."/>
            <person name="Lipzen A."/>
            <person name="Kuo A."/>
            <person name="Riley R."/>
            <person name="Mondo S."/>
            <person name="LaButti K."/>
            <person name="Haridas S."/>
            <person name="Pangalinan J."/>
            <person name="Salamov A.A."/>
            <person name="Simmons B.A."/>
            <person name="Magnuson J.K."/>
            <person name="Chen J."/>
            <person name="Drula E."/>
            <person name="Henrissat B."/>
            <person name="Wiebenga A."/>
            <person name="Lubbers R.J."/>
            <person name="Gomes A.C."/>
            <person name="Macurrencykelacurrency M.R."/>
            <person name="Stajich J."/>
            <person name="Grigoriev I.V."/>
            <person name="Mortensen U.H."/>
            <person name="De vries R.P."/>
            <person name="Baker S.E."/>
            <person name="Andersen M.R."/>
        </authorList>
    </citation>
    <scope>NUCLEOTIDE SEQUENCE [LARGE SCALE GENOMIC DNA]</scope>
    <source>
        <strain evidence="11 12">CBS 756.74</strain>
    </source>
</reference>
<sequence>MAPKDTFFRSVDMSLIQLYIANENGREVVRALGELGQVQFKDLNQDTNALRRTFTGEISRLDNVERQLRYFRSQLDKASILIPTLSEYSDTMADNLTLEINELAEHIGCLEQQISFLNDTYETLMQRELELTEWRWVLLEAGRYFDHAHGPREEIRQSLNNNETPSLHDVEQQAGLGNDTLGQRGFQPMSIGIIAGVIPRVRMGLLQRILWRTLRGNLYMNQSDIPEPIIDPTSNEEILKNVFIILGHGKDIMVRIRNISKSLGASLYSIDRDCRLRMRRMHDVSIRRNDVRNVVQKIKLKLHAKLTQVAPALAAWVTIIKKEKAIYGTLNEFSYDQARSIHIAEAWCPTSSLPLIKTTLWDINGRAGVTVPTIVNQIWTNKTPPTFVRTNKFTKCFQTIVDAYGIPKYAESNPGLYMVVTFPFIFAVMFGDFGHGALITMVAAVLIYWETKLGSTKLEEMIEMAFLGRYIMLMMGLFSMYTGLIYCDIFSRSFTIFQSQWKWPDNIRQGQTVEASLRDGYRFPFGVDWNWHDAENTLLFTNSLKMKMSILIGWAHMTYALCLQYANAQHFQCKADILGDFIPRMIFFQSIFGYLAFAIIYKWSIDWECRGQSPPSLLNMLISYFLSPGEVQEQLYPGQAVVQVILLSLAVTQIPIMLLFKPFYLRWEYNRARTLGHQGLGRLPRVSAVGDCDLGQRVTGSRDPMVDEGESFAVAVQTMGEEDRLVFDISELMIRQVIHTIEFCLNSISHTASYLRLWALSLAHQQLSVVLWDTTIGSAFKIESFTTRVITIVVAFYLWFTMTICILCVMEGTSAMLHSLRLHWIEAMSKHFMGDGLPFTPFSFMALLAEDPITC</sequence>
<name>A0ABR4K9J1_9EURO</name>
<evidence type="ECO:0000256" key="5">
    <source>
        <dbReference type="ARBA" id="ARBA00022781"/>
    </source>
</evidence>
<keyword evidence="6 9" id="KW-1133">Transmembrane helix</keyword>
<dbReference type="GeneID" id="98163187"/>
<keyword evidence="8 9" id="KW-0472">Membrane</keyword>
<evidence type="ECO:0000256" key="6">
    <source>
        <dbReference type="ARBA" id="ARBA00022989"/>
    </source>
</evidence>
<comment type="subcellular location">
    <subcellularLocation>
        <location evidence="1">Membrane</location>
        <topology evidence="1">Multi-pass membrane protein</topology>
    </subcellularLocation>
</comment>
<keyword evidence="7 9" id="KW-0406">Ion transport</keyword>
<comment type="similarity">
    <text evidence="2 9">Belongs to the V-ATPase 116 kDa subunit family.</text>
</comment>
<dbReference type="PANTHER" id="PTHR11629:SF63">
    <property type="entry name" value="V-TYPE PROTON ATPASE SUBUNIT A"/>
    <property type="match status" value="1"/>
</dbReference>
<comment type="caution">
    <text evidence="11">The sequence shown here is derived from an EMBL/GenBank/DDBJ whole genome shotgun (WGS) entry which is preliminary data.</text>
</comment>
<feature type="transmembrane region" description="Helical" evidence="9">
    <location>
        <begin position="470"/>
        <end position="491"/>
    </location>
</feature>
<dbReference type="EMBL" id="JBFXLR010000024">
    <property type="protein sequence ID" value="KAL2848958.1"/>
    <property type="molecule type" value="Genomic_DNA"/>
</dbReference>
<proteinExistence type="inferred from homology"/>
<dbReference type="InterPro" id="IPR002490">
    <property type="entry name" value="V-ATPase_116kDa_su"/>
</dbReference>
<dbReference type="Proteomes" id="UP001610444">
    <property type="component" value="Unassembled WGS sequence"/>
</dbReference>
<dbReference type="RefSeq" id="XP_070898493.1">
    <property type="nucleotide sequence ID" value="XM_071048023.1"/>
</dbReference>
<dbReference type="InterPro" id="IPR026028">
    <property type="entry name" value="V-type_ATPase_116kDa_su_euka"/>
</dbReference>
<feature type="transmembrane region" description="Helical" evidence="9">
    <location>
        <begin position="548"/>
        <end position="566"/>
    </location>
</feature>
<protein>
    <recommendedName>
        <fullName evidence="9">V-type proton ATPase subunit a</fullName>
    </recommendedName>
</protein>
<evidence type="ECO:0000256" key="3">
    <source>
        <dbReference type="ARBA" id="ARBA00022448"/>
    </source>
</evidence>